<feature type="active site" description="Proton donor/acceptor" evidence="9">
    <location>
        <position position="308"/>
    </location>
</feature>
<organism evidence="13 14">
    <name type="scientific">Chaetoceros tenuissimus</name>
    <dbReference type="NCBI Taxonomy" id="426638"/>
    <lineage>
        <taxon>Eukaryota</taxon>
        <taxon>Sar</taxon>
        <taxon>Stramenopiles</taxon>
        <taxon>Ochrophyta</taxon>
        <taxon>Bacillariophyta</taxon>
        <taxon>Coscinodiscophyceae</taxon>
        <taxon>Chaetocerotophycidae</taxon>
        <taxon>Chaetocerotales</taxon>
        <taxon>Chaetocerotaceae</taxon>
        <taxon>Chaetoceros</taxon>
    </lineage>
</organism>
<evidence type="ECO:0000259" key="12">
    <source>
        <dbReference type="Pfam" id="PF01979"/>
    </source>
</evidence>
<keyword evidence="4 11" id="KW-0479">Metal-binding</keyword>
<feature type="binding site" evidence="10">
    <location>
        <begin position="255"/>
        <end position="256"/>
    </location>
    <ligand>
        <name>substrate</name>
    </ligand>
</feature>
<dbReference type="InterPro" id="IPR011059">
    <property type="entry name" value="Metal-dep_hydrolase_composite"/>
</dbReference>
<protein>
    <recommendedName>
        <fullName evidence="3 8">N-acetylglucosamine-6-phosphate deacetylase</fullName>
        <ecNumber evidence="2 8">3.5.1.25</ecNumber>
    </recommendedName>
</protein>
<keyword evidence="5 8" id="KW-0378">Hydrolase</keyword>
<comment type="similarity">
    <text evidence="1 8">Belongs to the metallo-dependent hydrolases superfamily. NagA family.</text>
</comment>
<dbReference type="InterPro" id="IPR032466">
    <property type="entry name" value="Metal_Hydrolase"/>
</dbReference>
<feature type="binding site" evidence="10">
    <location>
        <position position="287"/>
    </location>
    <ligand>
        <name>substrate</name>
    </ligand>
</feature>
<dbReference type="GO" id="GO:0008448">
    <property type="term" value="F:N-acetylglucosamine-6-phosphate deacetylase activity"/>
    <property type="evidence" value="ECO:0007669"/>
    <property type="project" value="UniProtKB-UniRule"/>
</dbReference>
<evidence type="ECO:0000313" key="13">
    <source>
        <dbReference type="EMBL" id="GFH52297.1"/>
    </source>
</evidence>
<comment type="catalytic activity">
    <reaction evidence="7 8">
        <text>N-acetyl-D-glucosamine 6-phosphate + H2O = D-glucosamine 6-phosphate + acetate</text>
        <dbReference type="Rhea" id="RHEA:22936"/>
        <dbReference type="ChEBI" id="CHEBI:15377"/>
        <dbReference type="ChEBI" id="CHEBI:30089"/>
        <dbReference type="ChEBI" id="CHEBI:57513"/>
        <dbReference type="ChEBI" id="CHEBI:58725"/>
        <dbReference type="EC" id="3.5.1.25"/>
    </reaction>
</comment>
<evidence type="ECO:0000256" key="7">
    <source>
        <dbReference type="ARBA" id="ARBA00047647"/>
    </source>
</evidence>
<comment type="caution">
    <text evidence="13">The sequence shown here is derived from an EMBL/GenBank/DDBJ whole genome shotgun (WGS) entry which is preliminary data.</text>
</comment>
<proteinExistence type="inferred from homology"/>
<dbReference type="AlphaFoldDB" id="A0AAD3CUG3"/>
<evidence type="ECO:0000256" key="10">
    <source>
        <dbReference type="PIRSR" id="PIRSR038994-2"/>
    </source>
</evidence>
<feature type="binding site" evidence="10">
    <location>
        <begin position="342"/>
        <end position="344"/>
    </location>
    <ligand>
        <name>substrate</name>
    </ligand>
</feature>
<dbReference type="EC" id="3.5.1.25" evidence="2 8"/>
<dbReference type="Gene3D" id="2.30.40.10">
    <property type="entry name" value="Urease, subunit C, domain 1"/>
    <property type="match status" value="1"/>
</dbReference>
<dbReference type="PANTHER" id="PTHR11113">
    <property type="entry name" value="N-ACETYLGLUCOSAMINE-6-PHOSPHATE DEACETYLASE"/>
    <property type="match status" value="1"/>
</dbReference>
<dbReference type="EMBL" id="BLLK01000045">
    <property type="protein sequence ID" value="GFH52297.1"/>
    <property type="molecule type" value="Genomic_DNA"/>
</dbReference>
<keyword evidence="6 8" id="KW-0119">Carbohydrate metabolism</keyword>
<dbReference type="NCBIfam" id="TIGR00221">
    <property type="entry name" value="nagA"/>
    <property type="match status" value="1"/>
</dbReference>
<evidence type="ECO:0000256" key="3">
    <source>
        <dbReference type="ARBA" id="ARBA00018029"/>
    </source>
</evidence>
<dbReference type="PANTHER" id="PTHR11113:SF14">
    <property type="entry name" value="N-ACETYLGLUCOSAMINE-6-PHOSPHATE DEACETYLASE"/>
    <property type="match status" value="1"/>
</dbReference>
<evidence type="ECO:0000256" key="8">
    <source>
        <dbReference type="PIRNR" id="PIRNR038994"/>
    </source>
</evidence>
<dbReference type="SUPFAM" id="SSF51338">
    <property type="entry name" value="Composite domain of metallo-dependent hydrolases"/>
    <property type="match status" value="1"/>
</dbReference>
<evidence type="ECO:0000256" key="6">
    <source>
        <dbReference type="ARBA" id="ARBA00023277"/>
    </source>
</evidence>
<reference evidence="13 14" key="1">
    <citation type="journal article" date="2021" name="Sci. Rep.">
        <title>The genome of the diatom Chaetoceros tenuissimus carries an ancient integrated fragment of an extant virus.</title>
        <authorList>
            <person name="Hongo Y."/>
            <person name="Kimura K."/>
            <person name="Takaki Y."/>
            <person name="Yoshida Y."/>
            <person name="Baba S."/>
            <person name="Kobayashi G."/>
            <person name="Nagasaki K."/>
            <person name="Hano T."/>
            <person name="Tomaru Y."/>
        </authorList>
    </citation>
    <scope>NUCLEOTIDE SEQUENCE [LARGE SCALE GENOMIC DNA]</scope>
    <source>
        <strain evidence="13 14">NIES-3715</strain>
    </source>
</reference>
<dbReference type="FunFam" id="3.20.20.140:FF:000023">
    <property type="entry name" value="N-acetylglucosamine-6-phosphate deacetylase"/>
    <property type="match status" value="1"/>
</dbReference>
<sequence>MGHEVLILRNCFVPEEGCLVHSHVTIRDGFIVSIEKSGQSYDGFEHTSQKIREERSEMENSVMTIIECAGRILSHGFIDIQMNGAFGVDFSSNSITAEDILTVATTLPRFGVTHFCPTLVSCSKDRYEKLIPLIGNMCNQDRSKDDVRGRANLIGMHLEGPFFCASKRGAHEKCNIHESLENDCIEKVYHSSAETINEAGVSIVTLAPELSGALPQIETLSQNGVIVSMGHTDCIMSDGMKAVDNGASLITHLYNAMRPFHHREPGLLGLLQNSTSTYYSIIADGLHSHPQSVKMAYALSKNVVLVTDCMAAMGLGDGCFKLGEESVLVEGGKAVLEGTNTLAGSVASMESCVQSFHEFTECSVCAVLDAAVKNPAHVLKLSHKIGSIEIGRRADLVLLDCNLKVVKTIIFGSVVFSQ</sequence>
<feature type="binding site" evidence="10">
    <location>
        <position position="263"/>
    </location>
    <ligand>
        <name>substrate</name>
    </ligand>
</feature>
<dbReference type="Proteomes" id="UP001054902">
    <property type="component" value="Unassembled WGS sequence"/>
</dbReference>
<feature type="binding site" evidence="11">
    <location>
        <position position="231"/>
    </location>
    <ligand>
        <name>Zn(2+)</name>
        <dbReference type="ChEBI" id="CHEBI:29105"/>
    </ligand>
</feature>
<comment type="cofactor">
    <cofactor evidence="11">
        <name>a divalent metal cation</name>
        <dbReference type="ChEBI" id="CHEBI:60240"/>
    </cofactor>
    <text evidence="11">Binds 1 divalent metal cation per subunit.</text>
</comment>
<feature type="binding site" evidence="11">
    <location>
        <position position="159"/>
    </location>
    <ligand>
        <name>Zn(2+)</name>
        <dbReference type="ChEBI" id="CHEBI:29105"/>
    </ligand>
</feature>
<name>A0AAD3CUG3_9STRA</name>
<evidence type="ECO:0000256" key="4">
    <source>
        <dbReference type="ARBA" id="ARBA00022723"/>
    </source>
</evidence>
<evidence type="ECO:0000313" key="14">
    <source>
        <dbReference type="Proteomes" id="UP001054902"/>
    </source>
</evidence>
<feature type="domain" description="Amidohydrolase-related" evidence="12">
    <location>
        <begin position="76"/>
        <end position="415"/>
    </location>
</feature>
<feature type="binding site" evidence="10">
    <location>
        <position position="170"/>
    </location>
    <ligand>
        <name>substrate</name>
    </ligand>
</feature>
<feature type="binding site" evidence="11">
    <location>
        <position position="252"/>
    </location>
    <ligand>
        <name>Zn(2+)</name>
        <dbReference type="ChEBI" id="CHEBI:29105"/>
    </ligand>
</feature>
<accession>A0AAD3CUG3</accession>
<dbReference type="InterPro" id="IPR006680">
    <property type="entry name" value="Amidohydro-rel"/>
</dbReference>
<dbReference type="GO" id="GO:0019262">
    <property type="term" value="P:N-acetylneuraminate catabolic process"/>
    <property type="evidence" value="ECO:0007669"/>
    <property type="project" value="UniProtKB-ARBA"/>
</dbReference>
<evidence type="ECO:0000256" key="9">
    <source>
        <dbReference type="PIRSR" id="PIRSR038994-1"/>
    </source>
</evidence>
<keyword evidence="14" id="KW-1185">Reference proteome</keyword>
<evidence type="ECO:0000256" key="1">
    <source>
        <dbReference type="ARBA" id="ARBA00010716"/>
    </source>
</evidence>
<dbReference type="SUPFAM" id="SSF51556">
    <property type="entry name" value="Metallo-dependent hydrolases"/>
    <property type="match status" value="1"/>
</dbReference>
<evidence type="ECO:0000256" key="5">
    <source>
        <dbReference type="ARBA" id="ARBA00022801"/>
    </source>
</evidence>
<evidence type="ECO:0000256" key="2">
    <source>
        <dbReference type="ARBA" id="ARBA00011899"/>
    </source>
</evidence>
<dbReference type="Pfam" id="PF01979">
    <property type="entry name" value="Amidohydro_1"/>
    <property type="match status" value="1"/>
</dbReference>
<dbReference type="InterPro" id="IPR003764">
    <property type="entry name" value="GlcNAc_6-P_deAcase"/>
</dbReference>
<dbReference type="GO" id="GO:0006046">
    <property type="term" value="P:N-acetylglucosamine catabolic process"/>
    <property type="evidence" value="ECO:0007669"/>
    <property type="project" value="TreeGrafter"/>
</dbReference>
<evidence type="ECO:0000256" key="11">
    <source>
        <dbReference type="PIRSR" id="PIRSR038994-3"/>
    </source>
</evidence>
<dbReference type="GO" id="GO:0106279">
    <property type="term" value="P:negative regulation of UDP-N-acetylglucosamine biosynthetic process"/>
    <property type="evidence" value="ECO:0007669"/>
    <property type="project" value="UniProtKB-ARBA"/>
</dbReference>
<dbReference type="CDD" id="cd00854">
    <property type="entry name" value="NagA"/>
    <property type="match status" value="1"/>
</dbReference>
<gene>
    <name evidence="13" type="ORF">CTEN210_08773</name>
</gene>
<dbReference type="GO" id="GO:0046872">
    <property type="term" value="F:metal ion binding"/>
    <property type="evidence" value="ECO:0007669"/>
    <property type="project" value="UniProtKB-KW"/>
</dbReference>
<dbReference type="PIRSF" id="PIRSF038994">
    <property type="entry name" value="NagA"/>
    <property type="match status" value="1"/>
</dbReference>
<dbReference type="Gene3D" id="3.20.20.140">
    <property type="entry name" value="Metal-dependent hydrolases"/>
    <property type="match status" value="1"/>
</dbReference>